<dbReference type="EMBL" id="LXQA010288897">
    <property type="protein sequence ID" value="MCI41174.1"/>
    <property type="molecule type" value="Genomic_DNA"/>
</dbReference>
<evidence type="ECO:0000313" key="1">
    <source>
        <dbReference type="EMBL" id="MCI41174.1"/>
    </source>
</evidence>
<reference evidence="1 2" key="1">
    <citation type="journal article" date="2018" name="Front. Plant Sci.">
        <title>Red Clover (Trifolium pratense) and Zigzag Clover (T. medium) - A Picture of Genomic Similarities and Differences.</title>
        <authorList>
            <person name="Dluhosova J."/>
            <person name="Istvanek J."/>
            <person name="Nedelnik J."/>
            <person name="Repkova J."/>
        </authorList>
    </citation>
    <scope>NUCLEOTIDE SEQUENCE [LARGE SCALE GENOMIC DNA]</scope>
    <source>
        <strain evidence="2">cv. 10/8</strain>
        <tissue evidence="1">Leaf</tissue>
    </source>
</reference>
<dbReference type="AlphaFoldDB" id="A0A392RYL5"/>
<accession>A0A392RYL5</accession>
<comment type="caution">
    <text evidence="1">The sequence shown here is derived from an EMBL/GenBank/DDBJ whole genome shotgun (WGS) entry which is preliminary data.</text>
</comment>
<name>A0A392RYL5_9FABA</name>
<dbReference type="Proteomes" id="UP000265520">
    <property type="component" value="Unassembled WGS sequence"/>
</dbReference>
<feature type="non-terminal residue" evidence="1">
    <location>
        <position position="1"/>
    </location>
</feature>
<keyword evidence="2" id="KW-1185">Reference proteome</keyword>
<organism evidence="1 2">
    <name type="scientific">Trifolium medium</name>
    <dbReference type="NCBI Taxonomy" id="97028"/>
    <lineage>
        <taxon>Eukaryota</taxon>
        <taxon>Viridiplantae</taxon>
        <taxon>Streptophyta</taxon>
        <taxon>Embryophyta</taxon>
        <taxon>Tracheophyta</taxon>
        <taxon>Spermatophyta</taxon>
        <taxon>Magnoliopsida</taxon>
        <taxon>eudicotyledons</taxon>
        <taxon>Gunneridae</taxon>
        <taxon>Pentapetalae</taxon>
        <taxon>rosids</taxon>
        <taxon>fabids</taxon>
        <taxon>Fabales</taxon>
        <taxon>Fabaceae</taxon>
        <taxon>Papilionoideae</taxon>
        <taxon>50 kb inversion clade</taxon>
        <taxon>NPAAA clade</taxon>
        <taxon>Hologalegina</taxon>
        <taxon>IRL clade</taxon>
        <taxon>Trifolieae</taxon>
        <taxon>Trifolium</taxon>
    </lineage>
</organism>
<protein>
    <recommendedName>
        <fullName evidence="3">Retrotransposon gag domain-containing protein</fullName>
    </recommendedName>
</protein>
<proteinExistence type="predicted"/>
<evidence type="ECO:0000313" key="2">
    <source>
        <dbReference type="Proteomes" id="UP000265520"/>
    </source>
</evidence>
<sequence>ERYKEMLRQCPHHGIPVCIQFETLYNGLTPSSKNMLDASSGGVLLSKSYTDGFVLIESITANTYQWPTSRATPAPAKKTAGINEVIETTALAAQVA</sequence>
<evidence type="ECO:0008006" key="3">
    <source>
        <dbReference type="Google" id="ProtNLM"/>
    </source>
</evidence>